<reference evidence="3" key="1">
    <citation type="submission" date="2025-08" db="UniProtKB">
        <authorList>
            <consortium name="RefSeq"/>
        </authorList>
    </citation>
    <scope>IDENTIFICATION</scope>
</reference>
<keyword evidence="2" id="KW-1185">Reference proteome</keyword>
<protein>
    <submittedName>
        <fullName evidence="3">Uncharacterized protein LOC106014065</fullName>
    </submittedName>
</protein>
<dbReference type="RefSeq" id="XP_012946552.2">
    <property type="nucleotide sequence ID" value="XM_013091098.2"/>
</dbReference>
<dbReference type="GeneID" id="106014065"/>
<name>A0ABM1AFA3_APLCA</name>
<feature type="compositionally biased region" description="Polar residues" evidence="1">
    <location>
        <begin position="88"/>
        <end position="100"/>
    </location>
</feature>
<proteinExistence type="predicted"/>
<dbReference type="Proteomes" id="UP000694888">
    <property type="component" value="Unplaced"/>
</dbReference>
<evidence type="ECO:0000313" key="3">
    <source>
        <dbReference type="RefSeq" id="XP_012946552.2"/>
    </source>
</evidence>
<gene>
    <name evidence="3" type="primary">LOC106014065</name>
</gene>
<evidence type="ECO:0000256" key="1">
    <source>
        <dbReference type="SAM" id="MobiDB-lite"/>
    </source>
</evidence>
<sequence>MSVQSVALGNQYLLYYKYTTDWKCDHGHGQGHTLTVARDLRVPRSVKRKPIPVEQVSEEQRDHWRKLPAVGSSLLAQRQSSGRDKSRQTSCQEEGDTAQSSQTWLWDSEYRTWLHDVGTALGHMTVEEDKEEKK</sequence>
<accession>A0ABM1AFA3</accession>
<evidence type="ECO:0000313" key="2">
    <source>
        <dbReference type="Proteomes" id="UP000694888"/>
    </source>
</evidence>
<feature type="region of interest" description="Disordered" evidence="1">
    <location>
        <begin position="51"/>
        <end position="100"/>
    </location>
</feature>
<organism evidence="2 3">
    <name type="scientific">Aplysia californica</name>
    <name type="common">California sea hare</name>
    <dbReference type="NCBI Taxonomy" id="6500"/>
    <lineage>
        <taxon>Eukaryota</taxon>
        <taxon>Metazoa</taxon>
        <taxon>Spiralia</taxon>
        <taxon>Lophotrochozoa</taxon>
        <taxon>Mollusca</taxon>
        <taxon>Gastropoda</taxon>
        <taxon>Heterobranchia</taxon>
        <taxon>Euthyneura</taxon>
        <taxon>Tectipleura</taxon>
        <taxon>Aplysiida</taxon>
        <taxon>Aplysioidea</taxon>
        <taxon>Aplysiidae</taxon>
        <taxon>Aplysia</taxon>
    </lineage>
</organism>